<comment type="similarity">
    <text evidence="11 13">Belongs to the DnaJ family.</text>
</comment>
<name>A0A7M2WQ92_9BACT</name>
<feature type="zinc finger region" description="CR-type" evidence="14">
    <location>
        <begin position="137"/>
        <end position="217"/>
    </location>
</feature>
<evidence type="ECO:0000256" key="7">
    <source>
        <dbReference type="ARBA" id="ARBA00022771"/>
    </source>
</evidence>
<dbReference type="FunFam" id="2.60.260.20:FF:000004">
    <property type="entry name" value="Molecular chaperone DnaJ"/>
    <property type="match status" value="1"/>
</dbReference>
<evidence type="ECO:0000313" key="17">
    <source>
        <dbReference type="EMBL" id="QOV87424.1"/>
    </source>
</evidence>
<evidence type="ECO:0000256" key="1">
    <source>
        <dbReference type="ARBA" id="ARBA00004496"/>
    </source>
</evidence>
<feature type="repeat" description="CXXCXGXG motif" evidence="13">
    <location>
        <begin position="167"/>
        <end position="174"/>
    </location>
</feature>
<keyword evidence="3 13" id="KW-0963">Cytoplasm</keyword>
<dbReference type="InterPro" id="IPR008971">
    <property type="entry name" value="HSP40/DnaJ_pept-bd"/>
</dbReference>
<evidence type="ECO:0000256" key="12">
    <source>
        <dbReference type="ARBA" id="ARBA00067609"/>
    </source>
</evidence>
<protein>
    <recommendedName>
        <fullName evidence="12 13">Chaperone protein DnaJ</fullName>
    </recommendedName>
</protein>
<dbReference type="RefSeq" id="WP_206290324.1">
    <property type="nucleotide sequence ID" value="NZ_CP063458.1"/>
</dbReference>
<feature type="binding site" evidence="13">
    <location>
        <position position="205"/>
    </location>
    <ligand>
        <name>Zn(2+)</name>
        <dbReference type="ChEBI" id="CHEBI:29105"/>
        <label>1</label>
    </ligand>
</feature>
<dbReference type="KEGG" id="hbs:IPV69_14105"/>
<feature type="repeat" description="CXXCXGXG motif" evidence="13">
    <location>
        <begin position="205"/>
        <end position="212"/>
    </location>
</feature>
<evidence type="ECO:0000256" key="4">
    <source>
        <dbReference type="ARBA" id="ARBA00022705"/>
    </source>
</evidence>
<dbReference type="Proteomes" id="UP000593765">
    <property type="component" value="Chromosome"/>
</dbReference>
<dbReference type="Pfam" id="PF01556">
    <property type="entry name" value="DnaJ_C"/>
    <property type="match status" value="1"/>
</dbReference>
<dbReference type="GO" id="GO:0008270">
    <property type="term" value="F:zinc ion binding"/>
    <property type="evidence" value="ECO:0007669"/>
    <property type="project" value="UniProtKB-UniRule"/>
</dbReference>
<feature type="binding site" evidence="13">
    <location>
        <position position="208"/>
    </location>
    <ligand>
        <name>Zn(2+)</name>
        <dbReference type="ChEBI" id="CHEBI:29105"/>
        <label>1</label>
    </ligand>
</feature>
<evidence type="ECO:0000256" key="14">
    <source>
        <dbReference type="PROSITE-ProRule" id="PRU00546"/>
    </source>
</evidence>
<evidence type="ECO:0000256" key="2">
    <source>
        <dbReference type="ARBA" id="ARBA00011738"/>
    </source>
</evidence>
<evidence type="ECO:0000313" key="18">
    <source>
        <dbReference type="Proteomes" id="UP000593765"/>
    </source>
</evidence>
<comment type="cofactor">
    <cofactor evidence="13">
        <name>Zn(2+)</name>
        <dbReference type="ChEBI" id="CHEBI:29105"/>
    </cofactor>
    <text evidence="13">Binds 2 Zn(2+) ions per monomer.</text>
</comment>
<dbReference type="SMART" id="SM00271">
    <property type="entry name" value="DnaJ"/>
    <property type="match status" value="1"/>
</dbReference>
<sequence>MATTKRDYYEVLSVSRTATGEEIKRAYRKLAMKYHPDRAGADQKAEYEVHFKECAEAYEVLSDDTKRQRYDQYGHAGVGGQHDFSHMDVGDIFSMFGLDELFGGGRRRGGGGGAGGRPRGFDLETQVELTLNEIANGTEKTIEFERQDACENCKGSGARPGSSPIVCPQCGGQGRVAQQGFGGMFRMVTTCPNCRGKGSVVKEHCVACAGSGKKQKHRVVNVKIPAGVHEGQAVRVAGEGEAGDGPNAQPGDLHCYIAIKPHPIFTRHNNDLVCQVPVSFAQAALGGKIEVPTLKGREQLDIPGGTQHGEVFKLKGKGLPDIRSHRTGDELVQILIEIPKKLTDRQKQLLKEFSEHDSADGDHLPQRKGFLDKLKEVFKGE</sequence>
<gene>
    <name evidence="13 17" type="primary">dnaJ</name>
    <name evidence="17" type="ORF">IPV69_14105</name>
</gene>
<dbReference type="CDD" id="cd10747">
    <property type="entry name" value="DnaJ_C"/>
    <property type="match status" value="1"/>
</dbReference>
<dbReference type="Gene3D" id="2.60.260.20">
    <property type="entry name" value="Urease metallochaperone UreE, N-terminal domain"/>
    <property type="match status" value="2"/>
</dbReference>
<keyword evidence="8 13" id="KW-0862">Zinc</keyword>
<keyword evidence="10 13" id="KW-0143">Chaperone</keyword>
<dbReference type="Pfam" id="PF00684">
    <property type="entry name" value="DnaJ_CXXCXGXG"/>
    <property type="match status" value="1"/>
</dbReference>
<dbReference type="FunFam" id="2.10.230.10:FF:000002">
    <property type="entry name" value="Molecular chaperone DnaJ"/>
    <property type="match status" value="1"/>
</dbReference>
<keyword evidence="6 13" id="KW-0677">Repeat</keyword>
<dbReference type="InterPro" id="IPR036869">
    <property type="entry name" value="J_dom_sf"/>
</dbReference>
<dbReference type="Gene3D" id="1.10.287.110">
    <property type="entry name" value="DnaJ domain"/>
    <property type="match status" value="1"/>
</dbReference>
<dbReference type="EMBL" id="CP063458">
    <property type="protein sequence ID" value="QOV87424.1"/>
    <property type="molecule type" value="Genomic_DNA"/>
</dbReference>
<dbReference type="InterPro" id="IPR036410">
    <property type="entry name" value="HSP_DnaJ_Cys-rich_dom_sf"/>
</dbReference>
<keyword evidence="5 13" id="KW-0479">Metal-binding</keyword>
<dbReference type="Pfam" id="PF00226">
    <property type="entry name" value="DnaJ"/>
    <property type="match status" value="1"/>
</dbReference>
<evidence type="ECO:0000256" key="9">
    <source>
        <dbReference type="ARBA" id="ARBA00023016"/>
    </source>
</evidence>
<organism evidence="17 18">
    <name type="scientific">Humisphaera borealis</name>
    <dbReference type="NCBI Taxonomy" id="2807512"/>
    <lineage>
        <taxon>Bacteria</taxon>
        <taxon>Pseudomonadati</taxon>
        <taxon>Planctomycetota</taxon>
        <taxon>Phycisphaerae</taxon>
        <taxon>Tepidisphaerales</taxon>
        <taxon>Tepidisphaeraceae</taxon>
        <taxon>Humisphaera</taxon>
    </lineage>
</organism>
<dbReference type="GO" id="GO:0005737">
    <property type="term" value="C:cytoplasm"/>
    <property type="evidence" value="ECO:0007669"/>
    <property type="project" value="UniProtKB-SubCell"/>
</dbReference>
<dbReference type="Gene3D" id="2.10.230.10">
    <property type="entry name" value="Heat shock protein DnaJ, cysteine-rich domain"/>
    <property type="match status" value="1"/>
</dbReference>
<keyword evidence="9 13" id="KW-0346">Stress response</keyword>
<dbReference type="SUPFAM" id="SSF49493">
    <property type="entry name" value="HSP40/DnaJ peptide-binding domain"/>
    <property type="match status" value="2"/>
</dbReference>
<dbReference type="HAMAP" id="MF_01152">
    <property type="entry name" value="DnaJ"/>
    <property type="match status" value="1"/>
</dbReference>
<dbReference type="GO" id="GO:0031072">
    <property type="term" value="F:heat shock protein binding"/>
    <property type="evidence" value="ECO:0007669"/>
    <property type="project" value="InterPro"/>
</dbReference>
<accession>A0A7M2WQ92</accession>
<dbReference type="GO" id="GO:0005524">
    <property type="term" value="F:ATP binding"/>
    <property type="evidence" value="ECO:0007669"/>
    <property type="project" value="InterPro"/>
</dbReference>
<dbReference type="PANTHER" id="PTHR43096:SF48">
    <property type="entry name" value="CHAPERONE PROTEIN DNAJ"/>
    <property type="match status" value="1"/>
</dbReference>
<dbReference type="NCBIfam" id="TIGR02349">
    <property type="entry name" value="DnaJ_bact"/>
    <property type="match status" value="1"/>
</dbReference>
<evidence type="ECO:0000256" key="5">
    <source>
        <dbReference type="ARBA" id="ARBA00022723"/>
    </source>
</evidence>
<proteinExistence type="inferred from homology"/>
<dbReference type="PROSITE" id="PS50076">
    <property type="entry name" value="DNAJ_2"/>
    <property type="match status" value="1"/>
</dbReference>
<evidence type="ECO:0000256" key="10">
    <source>
        <dbReference type="ARBA" id="ARBA00023186"/>
    </source>
</evidence>
<dbReference type="PANTHER" id="PTHR43096">
    <property type="entry name" value="DNAJ HOMOLOG 1, MITOCHONDRIAL-RELATED"/>
    <property type="match status" value="1"/>
</dbReference>
<dbReference type="SUPFAM" id="SSF57938">
    <property type="entry name" value="DnaJ/Hsp40 cysteine-rich domain"/>
    <property type="match status" value="1"/>
</dbReference>
<dbReference type="GO" id="GO:0051082">
    <property type="term" value="F:unfolded protein binding"/>
    <property type="evidence" value="ECO:0007669"/>
    <property type="project" value="UniProtKB-UniRule"/>
</dbReference>
<feature type="binding site" evidence="13">
    <location>
        <position position="150"/>
    </location>
    <ligand>
        <name>Zn(2+)</name>
        <dbReference type="ChEBI" id="CHEBI:29105"/>
        <label>1</label>
    </ligand>
</feature>
<evidence type="ECO:0000256" key="8">
    <source>
        <dbReference type="ARBA" id="ARBA00022833"/>
    </source>
</evidence>
<feature type="repeat" description="CXXCXGXG motif" evidence="13">
    <location>
        <begin position="150"/>
        <end position="157"/>
    </location>
</feature>
<dbReference type="SUPFAM" id="SSF46565">
    <property type="entry name" value="Chaperone J-domain"/>
    <property type="match status" value="1"/>
</dbReference>
<feature type="binding site" evidence="13">
    <location>
        <position position="191"/>
    </location>
    <ligand>
        <name>Zn(2+)</name>
        <dbReference type="ChEBI" id="CHEBI:29105"/>
        <label>2</label>
    </ligand>
</feature>
<dbReference type="CDD" id="cd06257">
    <property type="entry name" value="DnaJ"/>
    <property type="match status" value="1"/>
</dbReference>
<dbReference type="PRINTS" id="PR00625">
    <property type="entry name" value="JDOMAIN"/>
</dbReference>
<evidence type="ECO:0000256" key="6">
    <source>
        <dbReference type="ARBA" id="ARBA00022737"/>
    </source>
</evidence>
<feature type="binding site" evidence="13">
    <location>
        <position position="153"/>
    </location>
    <ligand>
        <name>Zn(2+)</name>
        <dbReference type="ChEBI" id="CHEBI:29105"/>
        <label>1</label>
    </ligand>
</feature>
<comment type="domain">
    <text evidence="13">The J domain is necessary and sufficient to stimulate DnaK ATPase activity. Zinc center 1 plays an important role in the autonomous, DnaK-independent chaperone activity of DnaJ. Zinc center 2 is essential for interaction with DnaK and for DnaJ activity.</text>
</comment>
<feature type="domain" description="CR-type" evidence="16">
    <location>
        <begin position="137"/>
        <end position="217"/>
    </location>
</feature>
<feature type="domain" description="J" evidence="15">
    <location>
        <begin position="7"/>
        <end position="74"/>
    </location>
</feature>
<feature type="binding site" evidence="13">
    <location>
        <position position="194"/>
    </location>
    <ligand>
        <name>Zn(2+)</name>
        <dbReference type="ChEBI" id="CHEBI:29105"/>
        <label>2</label>
    </ligand>
</feature>
<dbReference type="PROSITE" id="PS51188">
    <property type="entry name" value="ZF_CR"/>
    <property type="match status" value="1"/>
</dbReference>
<feature type="binding site" evidence="13">
    <location>
        <position position="167"/>
    </location>
    <ligand>
        <name>Zn(2+)</name>
        <dbReference type="ChEBI" id="CHEBI:29105"/>
        <label>2</label>
    </ligand>
</feature>
<dbReference type="AlphaFoldDB" id="A0A7M2WQ92"/>
<feature type="binding site" evidence="13">
    <location>
        <position position="170"/>
    </location>
    <ligand>
        <name>Zn(2+)</name>
        <dbReference type="ChEBI" id="CHEBI:29105"/>
        <label>2</label>
    </ligand>
</feature>
<dbReference type="CDD" id="cd10719">
    <property type="entry name" value="DnaJ_zf"/>
    <property type="match status" value="1"/>
</dbReference>
<keyword evidence="18" id="KW-1185">Reference proteome</keyword>
<feature type="repeat" description="CXXCXGXG motif" evidence="13">
    <location>
        <begin position="191"/>
        <end position="198"/>
    </location>
</feature>
<dbReference type="InterPro" id="IPR001305">
    <property type="entry name" value="HSP_DnaJ_Cys-rich_dom"/>
</dbReference>
<keyword evidence="4 13" id="KW-0235">DNA replication</keyword>
<dbReference type="GO" id="GO:0006260">
    <property type="term" value="P:DNA replication"/>
    <property type="evidence" value="ECO:0007669"/>
    <property type="project" value="UniProtKB-KW"/>
</dbReference>
<dbReference type="InterPro" id="IPR001623">
    <property type="entry name" value="DnaJ_domain"/>
</dbReference>
<keyword evidence="7 13" id="KW-0863">Zinc-finger</keyword>
<evidence type="ECO:0000256" key="11">
    <source>
        <dbReference type="ARBA" id="ARBA00061004"/>
    </source>
</evidence>
<dbReference type="NCBIfam" id="NF008035">
    <property type="entry name" value="PRK10767.1"/>
    <property type="match status" value="1"/>
</dbReference>
<evidence type="ECO:0000256" key="3">
    <source>
        <dbReference type="ARBA" id="ARBA00022490"/>
    </source>
</evidence>
<evidence type="ECO:0000259" key="15">
    <source>
        <dbReference type="PROSITE" id="PS50076"/>
    </source>
</evidence>
<evidence type="ECO:0000259" key="16">
    <source>
        <dbReference type="PROSITE" id="PS51188"/>
    </source>
</evidence>
<comment type="function">
    <text evidence="13">Participates actively in the response to hyperosmotic and heat shock by preventing the aggregation of stress-denatured proteins and by disaggregating proteins, also in an autonomous, DnaK-independent fashion. Unfolded proteins bind initially to DnaJ; upon interaction with the DnaJ-bound protein, DnaK hydrolyzes its bound ATP, resulting in the formation of a stable complex. GrpE releases ADP from DnaK; ATP binding to DnaK triggers the release of the substrate protein, thus completing the reaction cycle. Several rounds of ATP-dependent interactions between DnaJ, DnaK and GrpE are required for fully efficient folding. Also involved, together with DnaK and GrpE, in the DNA replication of plasmids through activation of initiation proteins.</text>
</comment>
<comment type="subunit">
    <text evidence="2 13">Homodimer.</text>
</comment>
<comment type="subcellular location">
    <subcellularLocation>
        <location evidence="1 13">Cytoplasm</location>
    </subcellularLocation>
</comment>
<reference evidence="17 18" key="1">
    <citation type="submission" date="2020-10" db="EMBL/GenBank/DDBJ databases">
        <title>Wide distribution of Phycisphaera-like planctomycetes from WD2101 soil group in peatlands and genome analysis of the first cultivated representative.</title>
        <authorList>
            <person name="Dedysh S.N."/>
            <person name="Beletsky A.V."/>
            <person name="Ivanova A."/>
            <person name="Kulichevskaya I.S."/>
            <person name="Suzina N.E."/>
            <person name="Philippov D.A."/>
            <person name="Rakitin A.L."/>
            <person name="Mardanov A.V."/>
            <person name="Ravin N.V."/>
        </authorList>
    </citation>
    <scope>NUCLEOTIDE SEQUENCE [LARGE SCALE GENOMIC DNA]</scope>
    <source>
        <strain evidence="17 18">M1803</strain>
    </source>
</reference>
<dbReference type="InterPro" id="IPR002939">
    <property type="entry name" value="DnaJ_C"/>
</dbReference>
<dbReference type="GO" id="GO:0009408">
    <property type="term" value="P:response to heat"/>
    <property type="evidence" value="ECO:0007669"/>
    <property type="project" value="InterPro"/>
</dbReference>
<evidence type="ECO:0000256" key="13">
    <source>
        <dbReference type="HAMAP-Rule" id="MF_01152"/>
    </source>
</evidence>
<dbReference type="InterPro" id="IPR012724">
    <property type="entry name" value="DnaJ"/>
</dbReference>
<dbReference type="GO" id="GO:0042026">
    <property type="term" value="P:protein refolding"/>
    <property type="evidence" value="ECO:0007669"/>
    <property type="project" value="TreeGrafter"/>
</dbReference>